<proteinExistence type="predicted"/>
<evidence type="ECO:0000259" key="2">
    <source>
        <dbReference type="Pfam" id="PF14260"/>
    </source>
</evidence>
<comment type="catalytic activity">
    <reaction evidence="1">
        <text>DNA(n) + a 2'-deoxyribonucleoside 5'-triphosphate = DNA(n+1) + diphosphate</text>
        <dbReference type="Rhea" id="RHEA:22508"/>
        <dbReference type="Rhea" id="RHEA-COMP:17339"/>
        <dbReference type="Rhea" id="RHEA-COMP:17340"/>
        <dbReference type="ChEBI" id="CHEBI:33019"/>
        <dbReference type="ChEBI" id="CHEBI:61560"/>
        <dbReference type="ChEBI" id="CHEBI:173112"/>
        <dbReference type="EC" id="2.7.7.7"/>
    </reaction>
</comment>
<protein>
    <recommendedName>
        <fullName evidence="2">C4-type zinc-finger of DNA polymerase delta domain-containing protein</fullName>
    </recommendedName>
</protein>
<accession>A0A0A9FFK0</accession>
<dbReference type="AlphaFoldDB" id="A0A0A9FFK0"/>
<dbReference type="GO" id="GO:0003887">
    <property type="term" value="F:DNA-directed DNA polymerase activity"/>
    <property type="evidence" value="ECO:0007669"/>
    <property type="project" value="UniProtKB-EC"/>
</dbReference>
<dbReference type="InterPro" id="IPR025687">
    <property type="entry name" value="Znf-C4pol"/>
</dbReference>
<dbReference type="Pfam" id="PF14260">
    <property type="entry name" value="zf-C4pol"/>
    <property type="match status" value="1"/>
</dbReference>
<evidence type="ECO:0000313" key="3">
    <source>
        <dbReference type="EMBL" id="JAE07028.1"/>
    </source>
</evidence>
<name>A0A0A9FFK0_ARUDO</name>
<sequence length="53" mass="6534">MLFGRLWTQCQEWQGSLHQDVLCTSRDCPIFYRRRKAQKDMAEARLQLDRWDF</sequence>
<dbReference type="EMBL" id="GBRH01190868">
    <property type="protein sequence ID" value="JAE07028.1"/>
    <property type="molecule type" value="Transcribed_RNA"/>
</dbReference>
<reference evidence="3" key="1">
    <citation type="submission" date="2014-09" db="EMBL/GenBank/DDBJ databases">
        <authorList>
            <person name="Magalhaes I.L.F."/>
            <person name="Oliveira U."/>
            <person name="Santos F.R."/>
            <person name="Vidigal T.H.D.A."/>
            <person name="Brescovit A.D."/>
            <person name="Santos A.J."/>
        </authorList>
    </citation>
    <scope>NUCLEOTIDE SEQUENCE</scope>
    <source>
        <tissue evidence="3">Shoot tissue taken approximately 20 cm above the soil surface</tissue>
    </source>
</reference>
<reference evidence="3" key="2">
    <citation type="journal article" date="2015" name="Data Brief">
        <title>Shoot transcriptome of the giant reed, Arundo donax.</title>
        <authorList>
            <person name="Barrero R.A."/>
            <person name="Guerrero F.D."/>
            <person name="Moolhuijzen P."/>
            <person name="Goolsby J.A."/>
            <person name="Tidwell J."/>
            <person name="Bellgard S.E."/>
            <person name="Bellgard M.I."/>
        </authorList>
    </citation>
    <scope>NUCLEOTIDE SEQUENCE</scope>
    <source>
        <tissue evidence="3">Shoot tissue taken approximately 20 cm above the soil surface</tissue>
    </source>
</reference>
<organism evidence="3">
    <name type="scientific">Arundo donax</name>
    <name type="common">Giant reed</name>
    <name type="synonym">Donax arundinaceus</name>
    <dbReference type="NCBI Taxonomy" id="35708"/>
    <lineage>
        <taxon>Eukaryota</taxon>
        <taxon>Viridiplantae</taxon>
        <taxon>Streptophyta</taxon>
        <taxon>Embryophyta</taxon>
        <taxon>Tracheophyta</taxon>
        <taxon>Spermatophyta</taxon>
        <taxon>Magnoliopsida</taxon>
        <taxon>Liliopsida</taxon>
        <taxon>Poales</taxon>
        <taxon>Poaceae</taxon>
        <taxon>PACMAD clade</taxon>
        <taxon>Arundinoideae</taxon>
        <taxon>Arundineae</taxon>
        <taxon>Arundo</taxon>
    </lineage>
</organism>
<feature type="domain" description="C4-type zinc-finger of DNA polymerase delta" evidence="2">
    <location>
        <begin position="3"/>
        <end position="34"/>
    </location>
</feature>
<evidence type="ECO:0000256" key="1">
    <source>
        <dbReference type="ARBA" id="ARBA00049244"/>
    </source>
</evidence>